<reference evidence="2 3" key="1">
    <citation type="journal article" date="2019" name="Sci. Rep.">
        <title>Orb-weaving spider Araneus ventricosus genome elucidates the spidroin gene catalogue.</title>
        <authorList>
            <person name="Kono N."/>
            <person name="Nakamura H."/>
            <person name="Ohtoshi R."/>
            <person name="Moran D.A.P."/>
            <person name="Shinohara A."/>
            <person name="Yoshida Y."/>
            <person name="Fujiwara M."/>
            <person name="Mori M."/>
            <person name="Tomita M."/>
            <person name="Arakawa K."/>
        </authorList>
    </citation>
    <scope>NUCLEOTIDE SEQUENCE [LARGE SCALE GENOMIC DNA]</scope>
</reference>
<feature type="domain" description="Integrase catalytic" evidence="1">
    <location>
        <begin position="34"/>
        <end position="192"/>
    </location>
</feature>
<proteinExistence type="predicted"/>
<dbReference type="PANTHER" id="PTHR37984:SF15">
    <property type="entry name" value="INTEGRASE CATALYTIC DOMAIN-CONTAINING PROTEIN"/>
    <property type="match status" value="1"/>
</dbReference>
<gene>
    <name evidence="2" type="primary">POL_990</name>
    <name evidence="2" type="ORF">AVEN_48181_1</name>
</gene>
<dbReference type="InterPro" id="IPR012337">
    <property type="entry name" value="RNaseH-like_sf"/>
</dbReference>
<dbReference type="Proteomes" id="UP000499080">
    <property type="component" value="Unassembled WGS sequence"/>
</dbReference>
<evidence type="ECO:0000259" key="1">
    <source>
        <dbReference type="PROSITE" id="PS50994"/>
    </source>
</evidence>
<evidence type="ECO:0000313" key="2">
    <source>
        <dbReference type="EMBL" id="GBM86167.1"/>
    </source>
</evidence>
<dbReference type="AlphaFoldDB" id="A0A4Y2J7R4"/>
<evidence type="ECO:0000313" key="3">
    <source>
        <dbReference type="Proteomes" id="UP000499080"/>
    </source>
</evidence>
<dbReference type="InterPro" id="IPR036397">
    <property type="entry name" value="RNaseH_sf"/>
</dbReference>
<dbReference type="PANTHER" id="PTHR37984">
    <property type="entry name" value="PROTEIN CBG26694"/>
    <property type="match status" value="1"/>
</dbReference>
<protein>
    <submittedName>
        <fullName evidence="2">Retrovirus-related Pol polyprotein from transposon 412</fullName>
    </submittedName>
</protein>
<dbReference type="OrthoDB" id="6431839at2759"/>
<accession>A0A4Y2J7R4</accession>
<dbReference type="FunFam" id="3.30.420.10:FF:000032">
    <property type="entry name" value="Retrovirus-related Pol polyprotein from transposon 297-like Protein"/>
    <property type="match status" value="1"/>
</dbReference>
<dbReference type="SUPFAM" id="SSF53098">
    <property type="entry name" value="Ribonuclease H-like"/>
    <property type="match status" value="1"/>
</dbReference>
<organism evidence="2 3">
    <name type="scientific">Araneus ventricosus</name>
    <name type="common">Orbweaver spider</name>
    <name type="synonym">Epeira ventricosa</name>
    <dbReference type="NCBI Taxonomy" id="182803"/>
    <lineage>
        <taxon>Eukaryota</taxon>
        <taxon>Metazoa</taxon>
        <taxon>Ecdysozoa</taxon>
        <taxon>Arthropoda</taxon>
        <taxon>Chelicerata</taxon>
        <taxon>Arachnida</taxon>
        <taxon>Araneae</taxon>
        <taxon>Araneomorphae</taxon>
        <taxon>Entelegynae</taxon>
        <taxon>Araneoidea</taxon>
        <taxon>Araneidae</taxon>
        <taxon>Araneus</taxon>
    </lineage>
</organism>
<dbReference type="Gene3D" id="3.30.420.10">
    <property type="entry name" value="Ribonuclease H-like superfamily/Ribonuclease H"/>
    <property type="match status" value="1"/>
</dbReference>
<dbReference type="EMBL" id="BGPR01003291">
    <property type="protein sequence ID" value="GBM86167.1"/>
    <property type="molecule type" value="Genomic_DNA"/>
</dbReference>
<dbReference type="PROSITE" id="PS50994">
    <property type="entry name" value="INTEGRASE"/>
    <property type="match status" value="1"/>
</dbReference>
<dbReference type="InterPro" id="IPR050951">
    <property type="entry name" value="Retrovirus_Pol_polyprotein"/>
</dbReference>
<comment type="caution">
    <text evidence="2">The sequence shown here is derived from an EMBL/GenBank/DDBJ whole genome shotgun (WGS) entry which is preliminary data.</text>
</comment>
<name>A0A4Y2J7R4_ARAVE</name>
<dbReference type="InterPro" id="IPR001584">
    <property type="entry name" value="Integrase_cat-core"/>
</dbReference>
<dbReference type="GO" id="GO:0015074">
    <property type="term" value="P:DNA integration"/>
    <property type="evidence" value="ECO:0007669"/>
    <property type="project" value="InterPro"/>
</dbReference>
<dbReference type="GO" id="GO:0003676">
    <property type="term" value="F:nucleic acid binding"/>
    <property type="evidence" value="ECO:0007669"/>
    <property type="project" value="InterPro"/>
</dbReference>
<keyword evidence="3" id="KW-1185">Reference proteome</keyword>
<sequence length="216" mass="24655">MLAQVKNWIQSCHSCMQRRGHKPRKFAPLQRQDIPDAPFSKIAIDIVGLLSVTERGNRCIITLIDHLTRCCEAYPISYIASPSVAKVLMDYIARYGCPDILVSDEGSNLIAGTMASLYRTLDIKKIQTTAFHPQSNGLLEVYHRGLGDAPSHLVNDNQLDWDERINLALFAYRTTWHSATRHSPAFLVYGRELKVPYKFLETTQRFTYAEYDFQNS</sequence>